<dbReference type="EMBL" id="MFGB01000007">
    <property type="protein sequence ID" value="OGF27515.1"/>
    <property type="molecule type" value="Genomic_DNA"/>
</dbReference>
<feature type="region of interest" description="Disordered" evidence="1">
    <location>
        <begin position="101"/>
        <end position="125"/>
    </location>
</feature>
<evidence type="ECO:0000313" key="4">
    <source>
        <dbReference type="Proteomes" id="UP000178367"/>
    </source>
</evidence>
<proteinExistence type="predicted"/>
<evidence type="ECO:0000256" key="1">
    <source>
        <dbReference type="SAM" id="MobiDB-lite"/>
    </source>
</evidence>
<gene>
    <name evidence="3" type="ORF">A2227_01550</name>
</gene>
<protein>
    <submittedName>
        <fullName evidence="3">Uncharacterized protein</fullName>
    </submittedName>
</protein>
<keyword evidence="2" id="KW-0472">Membrane</keyword>
<comment type="caution">
    <text evidence="3">The sequence shown here is derived from an EMBL/GenBank/DDBJ whole genome shotgun (WGS) entry which is preliminary data.</text>
</comment>
<feature type="transmembrane region" description="Helical" evidence="2">
    <location>
        <begin position="141"/>
        <end position="159"/>
    </location>
</feature>
<dbReference type="Proteomes" id="UP000178367">
    <property type="component" value="Unassembled WGS sequence"/>
</dbReference>
<sequence>MLKVDKKNKKTEFIDFLNQIFNEHGQSAVNRRRIISREKDAMPSPTDPDHDKKIRAYLAATLPVKNDKLKLVLDKKLPDTDIEGRLVNEWSRRAVGFERLLSDSGQKNPEENARRPASRKNARGVNQKIEIRRSEHRLSRLLIFGFIALFFSFVSAGFAPELARNTTDKLDKLIVYPVIFIAKKTSPDSREFYTEAKVSRPAITKGILAAYIIKNQPQAAGTGPRTIRVTEEDLRGRVAGISEESAPTGRQSEKSDNSGWRKILIGLTERLASLLPAKKDF</sequence>
<organism evidence="3 4">
    <name type="scientific">Candidatus Falkowbacteria bacterium RIFOXYA2_FULL_47_19</name>
    <dbReference type="NCBI Taxonomy" id="1797994"/>
    <lineage>
        <taxon>Bacteria</taxon>
        <taxon>Candidatus Falkowiibacteriota</taxon>
    </lineage>
</organism>
<name>A0A1F5SLE5_9BACT</name>
<dbReference type="AlphaFoldDB" id="A0A1F5SLE5"/>
<evidence type="ECO:0000256" key="2">
    <source>
        <dbReference type="SAM" id="Phobius"/>
    </source>
</evidence>
<reference evidence="3 4" key="1">
    <citation type="journal article" date="2016" name="Nat. Commun.">
        <title>Thousands of microbial genomes shed light on interconnected biogeochemical processes in an aquifer system.</title>
        <authorList>
            <person name="Anantharaman K."/>
            <person name="Brown C.T."/>
            <person name="Hug L.A."/>
            <person name="Sharon I."/>
            <person name="Castelle C.J."/>
            <person name="Probst A.J."/>
            <person name="Thomas B.C."/>
            <person name="Singh A."/>
            <person name="Wilkins M.J."/>
            <person name="Karaoz U."/>
            <person name="Brodie E.L."/>
            <person name="Williams K.H."/>
            <person name="Hubbard S.S."/>
            <person name="Banfield J.F."/>
        </authorList>
    </citation>
    <scope>NUCLEOTIDE SEQUENCE [LARGE SCALE GENOMIC DNA]</scope>
</reference>
<keyword evidence="2" id="KW-0812">Transmembrane</keyword>
<keyword evidence="2" id="KW-1133">Transmembrane helix</keyword>
<evidence type="ECO:0000313" key="3">
    <source>
        <dbReference type="EMBL" id="OGF27515.1"/>
    </source>
</evidence>
<accession>A0A1F5SLE5</accession>